<organism evidence="2 3">
    <name type="scientific">Theobroma cacao</name>
    <name type="common">Cacao</name>
    <name type="synonym">Cocoa</name>
    <dbReference type="NCBI Taxonomy" id="3641"/>
    <lineage>
        <taxon>Eukaryota</taxon>
        <taxon>Viridiplantae</taxon>
        <taxon>Streptophyta</taxon>
        <taxon>Embryophyta</taxon>
        <taxon>Tracheophyta</taxon>
        <taxon>Spermatophyta</taxon>
        <taxon>Magnoliopsida</taxon>
        <taxon>eudicotyledons</taxon>
        <taxon>Gunneridae</taxon>
        <taxon>Pentapetalae</taxon>
        <taxon>rosids</taxon>
        <taxon>malvids</taxon>
        <taxon>Malvales</taxon>
        <taxon>Malvaceae</taxon>
        <taxon>Byttnerioideae</taxon>
        <taxon>Theobroma</taxon>
    </lineage>
</organism>
<reference evidence="2 3" key="1">
    <citation type="journal article" date="2013" name="Genome Biol.">
        <title>The genome sequence of the most widely cultivated cacao type and its use to identify candidate genes regulating pod color.</title>
        <authorList>
            <person name="Motamayor J.C."/>
            <person name="Mockaitis K."/>
            <person name="Schmutz J."/>
            <person name="Haiminen N."/>
            <person name="Iii D.L."/>
            <person name="Cornejo O."/>
            <person name="Findley S.D."/>
            <person name="Zheng P."/>
            <person name="Utro F."/>
            <person name="Royaert S."/>
            <person name="Saski C."/>
            <person name="Jenkins J."/>
            <person name="Podicheti R."/>
            <person name="Zhao M."/>
            <person name="Scheffler B.E."/>
            <person name="Stack J.C."/>
            <person name="Feltus F.A."/>
            <person name="Mustiga G.M."/>
            <person name="Amores F."/>
            <person name="Phillips W."/>
            <person name="Marelli J.P."/>
            <person name="May G.D."/>
            <person name="Shapiro H."/>
            <person name="Ma J."/>
            <person name="Bustamante C.D."/>
            <person name="Schnell R.J."/>
            <person name="Main D."/>
            <person name="Gilbert D."/>
            <person name="Parida L."/>
            <person name="Kuhn D.N."/>
        </authorList>
    </citation>
    <scope>NUCLEOTIDE SEQUENCE [LARGE SCALE GENOMIC DNA]</scope>
    <source>
        <strain evidence="3">cv. Matina 1-6</strain>
    </source>
</reference>
<evidence type="ECO:0000313" key="2">
    <source>
        <dbReference type="EMBL" id="EOY03072.1"/>
    </source>
</evidence>
<accession>A0A061EF94</accession>
<dbReference type="AlphaFoldDB" id="A0A061EF94"/>
<gene>
    <name evidence="2" type="ORF">TCM_017496</name>
</gene>
<evidence type="ECO:0000256" key="1">
    <source>
        <dbReference type="SAM" id="Phobius"/>
    </source>
</evidence>
<keyword evidence="3" id="KW-1185">Reference proteome</keyword>
<keyword evidence="1" id="KW-0812">Transmembrane</keyword>
<dbReference type="InParanoid" id="A0A061EF94"/>
<dbReference type="Proteomes" id="UP000026915">
    <property type="component" value="Chromosome 4"/>
</dbReference>
<keyword evidence="1" id="KW-1133">Transmembrane helix</keyword>
<proteinExistence type="predicted"/>
<name>A0A061EF94_THECC</name>
<dbReference type="HOGENOM" id="CLU_2692771_0_0_1"/>
<dbReference type="EMBL" id="CM001882">
    <property type="protein sequence ID" value="EOY03072.1"/>
    <property type="molecule type" value="Genomic_DNA"/>
</dbReference>
<keyword evidence="1" id="KW-0472">Membrane</keyword>
<sequence length="74" mass="8469">MNLHIVVFGCLQLWQILECTISFKYFSFSFFHCLLFSLVQILAFFSVFLSYTCCKSCVGHNTQNHFGANPAFAS</sequence>
<protein>
    <submittedName>
        <fullName evidence="2">Uncharacterized protein</fullName>
    </submittedName>
</protein>
<feature type="transmembrane region" description="Helical" evidence="1">
    <location>
        <begin position="29"/>
        <end position="51"/>
    </location>
</feature>
<dbReference type="Gramene" id="EOY03072">
    <property type="protein sequence ID" value="EOY03072"/>
    <property type="gene ID" value="TCM_017496"/>
</dbReference>
<evidence type="ECO:0000313" key="3">
    <source>
        <dbReference type="Proteomes" id="UP000026915"/>
    </source>
</evidence>